<reference evidence="11 12" key="1">
    <citation type="journal article" date="2016" name="Nat. Commun.">
        <title>Thousands of microbial genomes shed light on interconnected biogeochemical processes in an aquifer system.</title>
        <authorList>
            <person name="Anantharaman K."/>
            <person name="Brown C.T."/>
            <person name="Hug L.A."/>
            <person name="Sharon I."/>
            <person name="Castelle C.J."/>
            <person name="Probst A.J."/>
            <person name="Thomas B.C."/>
            <person name="Singh A."/>
            <person name="Wilkins M.J."/>
            <person name="Karaoz U."/>
            <person name="Brodie E.L."/>
            <person name="Williams K.H."/>
            <person name="Hubbard S.S."/>
            <person name="Banfield J.F."/>
        </authorList>
    </citation>
    <scope>NUCLEOTIDE SEQUENCE [LARGE SCALE GENOMIC DNA]</scope>
</reference>
<comment type="pathway">
    <text evidence="2 9">Amino-acid biosynthesis; L-tryptophan biosynthesis; L-tryptophan from chorismate: step 5/5.</text>
</comment>
<dbReference type="GO" id="GO:0004834">
    <property type="term" value="F:tryptophan synthase activity"/>
    <property type="evidence" value="ECO:0007669"/>
    <property type="project" value="UniProtKB-UniRule"/>
</dbReference>
<keyword evidence="6 9" id="KW-0057">Aromatic amino acid biosynthesis</keyword>
<dbReference type="EMBL" id="MELI01000075">
    <property type="protein sequence ID" value="OFW33110.1"/>
    <property type="molecule type" value="Genomic_DNA"/>
</dbReference>
<comment type="caution">
    <text evidence="11">The sequence shown here is derived from an EMBL/GenBank/DDBJ whole genome shotgun (WGS) entry which is preliminary data.</text>
</comment>
<dbReference type="InterPro" id="IPR011060">
    <property type="entry name" value="RibuloseP-bd_barrel"/>
</dbReference>
<evidence type="ECO:0000313" key="11">
    <source>
        <dbReference type="EMBL" id="OFW33110.1"/>
    </source>
</evidence>
<organism evidence="11 12">
    <name type="scientific">Candidatus Aquicultor primus</name>
    <dbReference type="NCBI Taxonomy" id="1797195"/>
    <lineage>
        <taxon>Bacteria</taxon>
        <taxon>Bacillati</taxon>
        <taxon>Actinomycetota</taxon>
        <taxon>Candidatus Aquicultoria</taxon>
        <taxon>Candidatus Aquicultorales</taxon>
        <taxon>Candidatus Aquicultoraceae</taxon>
        <taxon>Candidatus Aquicultor</taxon>
    </lineage>
</organism>
<protein>
    <recommendedName>
        <fullName evidence="9">Tryptophan synthase alpha chain</fullName>
        <ecNumber evidence="9">4.2.1.20</ecNumber>
    </recommendedName>
</protein>
<dbReference type="PANTHER" id="PTHR43406">
    <property type="entry name" value="TRYPTOPHAN SYNTHASE, ALPHA CHAIN"/>
    <property type="match status" value="1"/>
</dbReference>
<gene>
    <name evidence="9" type="primary">trpA</name>
    <name evidence="11" type="ORF">A2074_00505</name>
</gene>
<comment type="catalytic activity">
    <reaction evidence="8 9">
        <text>(1S,2R)-1-C-(indol-3-yl)glycerol 3-phosphate + L-serine = D-glyceraldehyde 3-phosphate + L-tryptophan + H2O</text>
        <dbReference type="Rhea" id="RHEA:10532"/>
        <dbReference type="ChEBI" id="CHEBI:15377"/>
        <dbReference type="ChEBI" id="CHEBI:33384"/>
        <dbReference type="ChEBI" id="CHEBI:57912"/>
        <dbReference type="ChEBI" id="CHEBI:58866"/>
        <dbReference type="ChEBI" id="CHEBI:59776"/>
        <dbReference type="EC" id="4.2.1.20"/>
    </reaction>
</comment>
<dbReference type="EC" id="4.2.1.20" evidence="9"/>
<dbReference type="CDD" id="cd04724">
    <property type="entry name" value="Tryptophan_synthase_alpha"/>
    <property type="match status" value="1"/>
</dbReference>
<dbReference type="InterPro" id="IPR002028">
    <property type="entry name" value="Trp_synthase_suA"/>
</dbReference>
<dbReference type="Pfam" id="PF00290">
    <property type="entry name" value="Trp_syntA"/>
    <property type="match status" value="1"/>
</dbReference>
<dbReference type="HAMAP" id="MF_00131">
    <property type="entry name" value="Trp_synth_alpha"/>
    <property type="match status" value="1"/>
</dbReference>
<dbReference type="Proteomes" id="UP000178086">
    <property type="component" value="Unassembled WGS sequence"/>
</dbReference>
<proteinExistence type="inferred from homology"/>
<evidence type="ECO:0000256" key="1">
    <source>
        <dbReference type="ARBA" id="ARBA00003365"/>
    </source>
</evidence>
<sequence length="268" mass="28751">MDITRVNRINAVFDKLEEENRTALMPYLMAGYPDVQTSLELLVAVAKAGADLIEFGVPYSDPLADGPTIQAAGEVALANNVNTDTVLDLVRRARESVDTPVVIMTYYNTIYRYGLERFAQKAAESGVDGVIAPDLPPEEAAPWVEAATKFGIATVMLVAPTSTDRRIERISELSKGFVYCVSLTGVTGARANLPSNLTDFIYRVRKLTDKPLAVGFGISEPEQAKDVSGIADGVIIGSALVGLIGKAGDGCVEAARAYMSRIREAMDT</sequence>
<keyword evidence="7 9" id="KW-0456">Lyase</keyword>
<dbReference type="NCBIfam" id="TIGR00262">
    <property type="entry name" value="trpA"/>
    <property type="match status" value="1"/>
</dbReference>
<dbReference type="FunFam" id="3.20.20.70:FF:000037">
    <property type="entry name" value="Tryptophan synthase alpha chain"/>
    <property type="match status" value="1"/>
</dbReference>
<evidence type="ECO:0000256" key="7">
    <source>
        <dbReference type="ARBA" id="ARBA00023239"/>
    </source>
</evidence>
<dbReference type="PANTHER" id="PTHR43406:SF1">
    <property type="entry name" value="TRYPTOPHAN SYNTHASE ALPHA CHAIN, CHLOROPLASTIC"/>
    <property type="match status" value="1"/>
</dbReference>
<evidence type="ECO:0000256" key="9">
    <source>
        <dbReference type="HAMAP-Rule" id="MF_00131"/>
    </source>
</evidence>
<dbReference type="SUPFAM" id="SSF51366">
    <property type="entry name" value="Ribulose-phoshate binding barrel"/>
    <property type="match status" value="1"/>
</dbReference>
<evidence type="ECO:0000256" key="2">
    <source>
        <dbReference type="ARBA" id="ARBA00004733"/>
    </source>
</evidence>
<dbReference type="AlphaFoldDB" id="A0A1F2UJC0"/>
<feature type="active site" description="Proton acceptor" evidence="9">
    <location>
        <position position="65"/>
    </location>
</feature>
<feature type="active site" description="Proton acceptor" evidence="9">
    <location>
        <position position="54"/>
    </location>
</feature>
<comment type="similarity">
    <text evidence="9 10">Belongs to the TrpA family.</text>
</comment>
<evidence type="ECO:0000256" key="6">
    <source>
        <dbReference type="ARBA" id="ARBA00023141"/>
    </source>
</evidence>
<evidence type="ECO:0000313" key="12">
    <source>
        <dbReference type="Proteomes" id="UP000178086"/>
    </source>
</evidence>
<comment type="subunit">
    <text evidence="3 9">Tetramer of two alpha and two beta chains.</text>
</comment>
<evidence type="ECO:0000256" key="4">
    <source>
        <dbReference type="ARBA" id="ARBA00022605"/>
    </source>
</evidence>
<accession>A0A1F2UJC0</accession>
<comment type="function">
    <text evidence="1 9">The alpha subunit is responsible for the aldol cleavage of indoleglycerol phosphate to indole and glyceraldehyde 3-phosphate.</text>
</comment>
<evidence type="ECO:0000256" key="10">
    <source>
        <dbReference type="RuleBase" id="RU003662"/>
    </source>
</evidence>
<evidence type="ECO:0000256" key="8">
    <source>
        <dbReference type="ARBA" id="ARBA00049047"/>
    </source>
</evidence>
<keyword evidence="5 9" id="KW-0822">Tryptophan biosynthesis</keyword>
<dbReference type="Gene3D" id="3.20.20.70">
    <property type="entry name" value="Aldolase class I"/>
    <property type="match status" value="1"/>
</dbReference>
<evidence type="ECO:0000256" key="3">
    <source>
        <dbReference type="ARBA" id="ARBA00011270"/>
    </source>
</evidence>
<keyword evidence="4 9" id="KW-0028">Amino-acid biosynthesis</keyword>
<dbReference type="UniPathway" id="UPA00035">
    <property type="reaction ID" value="UER00044"/>
</dbReference>
<dbReference type="InterPro" id="IPR013785">
    <property type="entry name" value="Aldolase_TIM"/>
</dbReference>
<name>A0A1F2UJC0_9ACTN</name>
<evidence type="ECO:0000256" key="5">
    <source>
        <dbReference type="ARBA" id="ARBA00022822"/>
    </source>
</evidence>
<dbReference type="GO" id="GO:0005829">
    <property type="term" value="C:cytosol"/>
    <property type="evidence" value="ECO:0007669"/>
    <property type="project" value="TreeGrafter"/>
</dbReference>